<gene>
    <name evidence="3" type="ORF">Vbra_20485</name>
</gene>
<evidence type="ECO:0000256" key="1">
    <source>
        <dbReference type="SAM" id="MobiDB-lite"/>
    </source>
</evidence>
<feature type="signal peptide" evidence="2">
    <location>
        <begin position="1"/>
        <end position="25"/>
    </location>
</feature>
<dbReference type="PANTHER" id="PTHR48100">
    <property type="entry name" value="BROAD-SPECIFICITY PHOSPHATASE YOR283W-RELATED"/>
    <property type="match status" value="1"/>
</dbReference>
<reference evidence="3 4" key="1">
    <citation type="submission" date="2014-11" db="EMBL/GenBank/DDBJ databases">
        <authorList>
            <person name="Zhu J."/>
            <person name="Qi W."/>
            <person name="Song R."/>
        </authorList>
    </citation>
    <scope>NUCLEOTIDE SEQUENCE [LARGE SCALE GENOMIC DNA]</scope>
</reference>
<feature type="region of interest" description="Disordered" evidence="1">
    <location>
        <begin position="259"/>
        <end position="300"/>
    </location>
</feature>
<accession>A0A0G4EM68</accession>
<dbReference type="InParanoid" id="A0A0G4EM68"/>
<dbReference type="InterPro" id="IPR050275">
    <property type="entry name" value="PGM_Phosphatase"/>
</dbReference>
<dbReference type="SMART" id="SM00855">
    <property type="entry name" value="PGAM"/>
    <property type="match status" value="1"/>
</dbReference>
<dbReference type="OMA" id="CEWRSIT"/>
<evidence type="ECO:0000313" key="3">
    <source>
        <dbReference type="EMBL" id="CEL98069.1"/>
    </source>
</evidence>
<dbReference type="VEuPathDB" id="CryptoDB:Vbra_20485"/>
<dbReference type="GO" id="GO:0005829">
    <property type="term" value="C:cytosol"/>
    <property type="evidence" value="ECO:0007669"/>
    <property type="project" value="TreeGrafter"/>
</dbReference>
<dbReference type="Proteomes" id="UP000041254">
    <property type="component" value="Unassembled WGS sequence"/>
</dbReference>
<dbReference type="SUPFAM" id="SSF53254">
    <property type="entry name" value="Phosphoglycerate mutase-like"/>
    <property type="match status" value="1"/>
</dbReference>
<name>A0A0G4EM68_VITBC</name>
<keyword evidence="2" id="KW-0732">Signal</keyword>
<sequence>MTLQLVRIFSCAALCLITLLPDTEGGSVEMQQSTRSRPVTVYFLRHAEGTHNLAAKRRKPGESRESVFRDPSHFDAMLTDKGIEQSKNASTHMPAAVREALNGSSASRPLLVLTSTLSRTVETARHAMPALKSVTAIEHLREWGGAHVCDGRMRLSDFKAKYEGLFDGGFRVIGDDEEDPLGPSAPREKRADVERRCGKFLETLERLLDEKDAAGEDPVVVVVSHSAFLRHLFAYVGVFDPPSRGLKNCEWREANLSLPVTDAPPESPVSPIPLSRPSDNSGGPSSEPEDNPLPHGPHAKHYRVPLDTLLEMDITEPCSLLTLPPLSPASDEDTPARETPESTSCDSLSNAHSRLRGWMTRHEYLEAGSPRKAQESLKGSMGRQLKAVDATSCLSAVEGEDVANGIVPCAWEVVAKERVHRQTCVLLVLAGSPGAGVLEAGSEADREVECVREILRSTAGADEVYRVDVEIF</sequence>
<dbReference type="InterPro" id="IPR013078">
    <property type="entry name" value="His_Pase_superF_clade-1"/>
</dbReference>
<organism evidence="3 4">
    <name type="scientific">Vitrella brassicaformis (strain CCMP3155)</name>
    <dbReference type="NCBI Taxonomy" id="1169540"/>
    <lineage>
        <taxon>Eukaryota</taxon>
        <taxon>Sar</taxon>
        <taxon>Alveolata</taxon>
        <taxon>Colpodellida</taxon>
        <taxon>Vitrellaceae</taxon>
        <taxon>Vitrella</taxon>
    </lineage>
</organism>
<evidence type="ECO:0000256" key="2">
    <source>
        <dbReference type="SAM" id="SignalP"/>
    </source>
</evidence>
<dbReference type="EMBL" id="CDMY01000262">
    <property type="protein sequence ID" value="CEL98069.1"/>
    <property type="molecule type" value="Genomic_DNA"/>
</dbReference>
<keyword evidence="4" id="KW-1185">Reference proteome</keyword>
<dbReference type="Pfam" id="PF00300">
    <property type="entry name" value="His_Phos_1"/>
    <property type="match status" value="1"/>
</dbReference>
<feature type="chain" id="PRO_5005187980" evidence="2">
    <location>
        <begin position="26"/>
        <end position="472"/>
    </location>
</feature>
<dbReference type="CDD" id="cd07040">
    <property type="entry name" value="HP"/>
    <property type="match status" value="1"/>
</dbReference>
<dbReference type="PANTHER" id="PTHR48100:SF44">
    <property type="entry name" value="PHOSPHATASE C1620.13-RELATED"/>
    <property type="match status" value="1"/>
</dbReference>
<protein>
    <submittedName>
        <fullName evidence="3">Uncharacterized protein</fullName>
    </submittedName>
</protein>
<dbReference type="Gene3D" id="3.40.50.1240">
    <property type="entry name" value="Phosphoglycerate mutase-like"/>
    <property type="match status" value="1"/>
</dbReference>
<dbReference type="AlphaFoldDB" id="A0A0G4EM68"/>
<evidence type="ECO:0000313" key="4">
    <source>
        <dbReference type="Proteomes" id="UP000041254"/>
    </source>
</evidence>
<dbReference type="OrthoDB" id="332439at2759"/>
<proteinExistence type="predicted"/>
<dbReference type="InterPro" id="IPR029033">
    <property type="entry name" value="His_PPase_superfam"/>
</dbReference>
<feature type="region of interest" description="Disordered" evidence="1">
    <location>
        <begin position="321"/>
        <end position="349"/>
    </location>
</feature>
<dbReference type="GO" id="GO:0016791">
    <property type="term" value="F:phosphatase activity"/>
    <property type="evidence" value="ECO:0007669"/>
    <property type="project" value="TreeGrafter"/>
</dbReference>